<feature type="region of interest" description="Disordered" evidence="1">
    <location>
        <begin position="220"/>
        <end position="277"/>
    </location>
</feature>
<accession>A0AAD4GMG2</accession>
<gene>
    <name evidence="2" type="ORF">L210DRAFT_3521963</name>
</gene>
<dbReference type="AlphaFoldDB" id="A0AAD4GMG2"/>
<sequence>MPLRDIHRPVDILIIIPLLVGSRVKPRESLKSRPIFNSTQLQAGRRTSQQCGRISRHPPYAWREDLRGTISQCRDVYIKALPPAPFTPTPARVDTTYLTPSTKLRENQPQTPSVAISRASPSMANAENKSSKSIKTATGSTGSGSSRHRKGLSVDKFGLAKYLEQTATNGMWSRVPSESSAAGTPAAEEKKAPPTVPSTNDVNKNALLSPLYPLHQCIRSQKGKPPVSETPVKDNCDLGKQLPPSSTASPSLTNRPVEPTPSGVGEPIYGDTAQDAGDGVRFSIEVTQIDRLKDTYSLDIRR</sequence>
<dbReference type="EMBL" id="WHUW01000002">
    <property type="protein sequence ID" value="KAF8450998.1"/>
    <property type="molecule type" value="Genomic_DNA"/>
</dbReference>
<feature type="region of interest" description="Disordered" evidence="1">
    <location>
        <begin position="99"/>
        <end position="152"/>
    </location>
</feature>
<evidence type="ECO:0000256" key="1">
    <source>
        <dbReference type="SAM" id="MobiDB-lite"/>
    </source>
</evidence>
<protein>
    <submittedName>
        <fullName evidence="2">Uncharacterized protein</fullName>
    </submittedName>
</protein>
<feature type="compositionally biased region" description="Polar residues" evidence="1">
    <location>
        <begin position="171"/>
        <end position="182"/>
    </location>
</feature>
<evidence type="ECO:0000313" key="2">
    <source>
        <dbReference type="EMBL" id="KAF8450998.1"/>
    </source>
</evidence>
<proteinExistence type="predicted"/>
<feature type="compositionally biased region" description="Polar residues" evidence="1">
    <location>
        <begin position="99"/>
        <end position="128"/>
    </location>
</feature>
<keyword evidence="3" id="KW-1185">Reference proteome</keyword>
<reference evidence="2" key="1">
    <citation type="submission" date="2019-10" db="EMBL/GenBank/DDBJ databases">
        <authorList>
            <consortium name="DOE Joint Genome Institute"/>
            <person name="Kuo A."/>
            <person name="Miyauchi S."/>
            <person name="Kiss E."/>
            <person name="Drula E."/>
            <person name="Kohler A."/>
            <person name="Sanchez-Garcia M."/>
            <person name="Andreopoulos B."/>
            <person name="Barry K.W."/>
            <person name="Bonito G."/>
            <person name="Buee M."/>
            <person name="Carver A."/>
            <person name="Chen C."/>
            <person name="Cichocki N."/>
            <person name="Clum A."/>
            <person name="Culley D."/>
            <person name="Crous P.W."/>
            <person name="Fauchery L."/>
            <person name="Girlanda M."/>
            <person name="Hayes R."/>
            <person name="Keri Z."/>
            <person name="LaButti K."/>
            <person name="Lipzen A."/>
            <person name="Lombard V."/>
            <person name="Magnuson J."/>
            <person name="Maillard F."/>
            <person name="Morin E."/>
            <person name="Murat C."/>
            <person name="Nolan M."/>
            <person name="Ohm R."/>
            <person name="Pangilinan J."/>
            <person name="Pereira M."/>
            <person name="Perotto S."/>
            <person name="Peter M."/>
            <person name="Riley R."/>
            <person name="Sitrit Y."/>
            <person name="Stielow B."/>
            <person name="Szollosi G."/>
            <person name="Zifcakova L."/>
            <person name="Stursova M."/>
            <person name="Spatafora J.W."/>
            <person name="Tedersoo L."/>
            <person name="Vaario L.-M."/>
            <person name="Yamada A."/>
            <person name="Yan M."/>
            <person name="Wang P."/>
            <person name="Xu J."/>
            <person name="Bruns T."/>
            <person name="Baldrian P."/>
            <person name="Vilgalys R."/>
            <person name="Henrissat B."/>
            <person name="Grigoriev I.V."/>
            <person name="Hibbett D."/>
            <person name="Nagy L.G."/>
            <person name="Martin F.M."/>
        </authorList>
    </citation>
    <scope>NUCLEOTIDE SEQUENCE</scope>
    <source>
        <strain evidence="2">BED1</strain>
    </source>
</reference>
<name>A0AAD4GMG2_BOLED</name>
<evidence type="ECO:0000313" key="3">
    <source>
        <dbReference type="Proteomes" id="UP001194468"/>
    </source>
</evidence>
<reference evidence="2" key="2">
    <citation type="journal article" date="2020" name="Nat. Commun.">
        <title>Large-scale genome sequencing of mycorrhizal fungi provides insights into the early evolution of symbiotic traits.</title>
        <authorList>
            <person name="Miyauchi S."/>
            <person name="Kiss E."/>
            <person name="Kuo A."/>
            <person name="Drula E."/>
            <person name="Kohler A."/>
            <person name="Sanchez-Garcia M."/>
            <person name="Morin E."/>
            <person name="Andreopoulos B."/>
            <person name="Barry K.W."/>
            <person name="Bonito G."/>
            <person name="Buee M."/>
            <person name="Carver A."/>
            <person name="Chen C."/>
            <person name="Cichocki N."/>
            <person name="Clum A."/>
            <person name="Culley D."/>
            <person name="Crous P.W."/>
            <person name="Fauchery L."/>
            <person name="Girlanda M."/>
            <person name="Hayes R.D."/>
            <person name="Keri Z."/>
            <person name="LaButti K."/>
            <person name="Lipzen A."/>
            <person name="Lombard V."/>
            <person name="Magnuson J."/>
            <person name="Maillard F."/>
            <person name="Murat C."/>
            <person name="Nolan M."/>
            <person name="Ohm R.A."/>
            <person name="Pangilinan J."/>
            <person name="Pereira M.F."/>
            <person name="Perotto S."/>
            <person name="Peter M."/>
            <person name="Pfister S."/>
            <person name="Riley R."/>
            <person name="Sitrit Y."/>
            <person name="Stielow J.B."/>
            <person name="Szollosi G."/>
            <person name="Zifcakova L."/>
            <person name="Stursova M."/>
            <person name="Spatafora J.W."/>
            <person name="Tedersoo L."/>
            <person name="Vaario L.M."/>
            <person name="Yamada A."/>
            <person name="Yan M."/>
            <person name="Wang P."/>
            <person name="Xu J."/>
            <person name="Bruns T."/>
            <person name="Baldrian P."/>
            <person name="Vilgalys R."/>
            <person name="Dunand C."/>
            <person name="Henrissat B."/>
            <person name="Grigoriev I.V."/>
            <person name="Hibbett D."/>
            <person name="Nagy L.G."/>
            <person name="Martin F.M."/>
        </authorList>
    </citation>
    <scope>NUCLEOTIDE SEQUENCE</scope>
    <source>
        <strain evidence="2">BED1</strain>
    </source>
</reference>
<organism evidence="2 3">
    <name type="scientific">Boletus edulis BED1</name>
    <dbReference type="NCBI Taxonomy" id="1328754"/>
    <lineage>
        <taxon>Eukaryota</taxon>
        <taxon>Fungi</taxon>
        <taxon>Dikarya</taxon>
        <taxon>Basidiomycota</taxon>
        <taxon>Agaricomycotina</taxon>
        <taxon>Agaricomycetes</taxon>
        <taxon>Agaricomycetidae</taxon>
        <taxon>Boletales</taxon>
        <taxon>Boletineae</taxon>
        <taxon>Boletaceae</taxon>
        <taxon>Boletoideae</taxon>
        <taxon>Boletus</taxon>
    </lineage>
</organism>
<dbReference type="Proteomes" id="UP001194468">
    <property type="component" value="Unassembled WGS sequence"/>
</dbReference>
<feature type="compositionally biased region" description="Low complexity" evidence="1">
    <location>
        <begin position="131"/>
        <end position="145"/>
    </location>
</feature>
<feature type="region of interest" description="Disordered" evidence="1">
    <location>
        <begin position="171"/>
        <end position="204"/>
    </location>
</feature>
<comment type="caution">
    <text evidence="2">The sequence shown here is derived from an EMBL/GenBank/DDBJ whole genome shotgun (WGS) entry which is preliminary data.</text>
</comment>
<feature type="compositionally biased region" description="Low complexity" evidence="1">
    <location>
        <begin position="242"/>
        <end position="253"/>
    </location>
</feature>